<protein>
    <submittedName>
        <fullName evidence="2">Cold and drought-regulated protein CORA-like</fullName>
    </submittedName>
</protein>
<comment type="caution">
    <text evidence="2">The sequence shown here is derived from an EMBL/GenBank/DDBJ whole genome shotgun (WGS) entry which is preliminary data.</text>
</comment>
<dbReference type="OrthoDB" id="1193512at2759"/>
<name>A0A314ZK97_PRUYE</name>
<dbReference type="PANTHER" id="PTHR37199:SF5">
    <property type="entry name" value="TRANSMEMBRANE PROTEIN"/>
    <property type="match status" value="1"/>
</dbReference>
<evidence type="ECO:0000256" key="1">
    <source>
        <dbReference type="SAM" id="Phobius"/>
    </source>
</evidence>
<proteinExistence type="predicted"/>
<keyword evidence="3" id="KW-1185">Reference proteome</keyword>
<evidence type="ECO:0000313" key="3">
    <source>
        <dbReference type="Proteomes" id="UP000250321"/>
    </source>
</evidence>
<evidence type="ECO:0000313" key="2">
    <source>
        <dbReference type="EMBL" id="PQQ17191.1"/>
    </source>
</evidence>
<reference evidence="2 3" key="1">
    <citation type="submission" date="2018-02" db="EMBL/GenBank/DDBJ databases">
        <title>Draft genome of wild Prunus yedoensis var. nudiflora.</title>
        <authorList>
            <person name="Baek S."/>
            <person name="Kim J.-H."/>
            <person name="Choi K."/>
            <person name="Kim G.-B."/>
            <person name="Cho A."/>
            <person name="Jang H."/>
            <person name="Shin C.-H."/>
            <person name="Yu H.-J."/>
            <person name="Mun J.-H."/>
        </authorList>
    </citation>
    <scope>NUCLEOTIDE SEQUENCE [LARGE SCALE GENOMIC DNA]</scope>
    <source>
        <strain evidence="3">cv. Jeju island</strain>
        <tissue evidence="2">Leaf</tissue>
    </source>
</reference>
<accession>A0A314ZK97</accession>
<organism evidence="2 3">
    <name type="scientific">Prunus yedoensis var. nudiflora</name>
    <dbReference type="NCBI Taxonomy" id="2094558"/>
    <lineage>
        <taxon>Eukaryota</taxon>
        <taxon>Viridiplantae</taxon>
        <taxon>Streptophyta</taxon>
        <taxon>Embryophyta</taxon>
        <taxon>Tracheophyta</taxon>
        <taxon>Spermatophyta</taxon>
        <taxon>Magnoliopsida</taxon>
        <taxon>eudicotyledons</taxon>
        <taxon>Gunneridae</taxon>
        <taxon>Pentapetalae</taxon>
        <taxon>rosids</taxon>
        <taxon>fabids</taxon>
        <taxon>Rosales</taxon>
        <taxon>Rosaceae</taxon>
        <taxon>Amygdaloideae</taxon>
        <taxon>Amygdaleae</taxon>
        <taxon>Prunus</taxon>
    </lineage>
</organism>
<keyword evidence="1" id="KW-0472">Membrane</keyword>
<dbReference type="PANTHER" id="PTHR37199">
    <property type="entry name" value="TRANSMEMBRANE PROTEIN"/>
    <property type="match status" value="1"/>
</dbReference>
<dbReference type="EMBL" id="PJQY01000162">
    <property type="protein sequence ID" value="PQQ17191.1"/>
    <property type="molecule type" value="Genomic_DNA"/>
</dbReference>
<gene>
    <name evidence="2" type="ORF">Pyn_18463</name>
</gene>
<feature type="transmembrane region" description="Helical" evidence="1">
    <location>
        <begin position="20"/>
        <end position="42"/>
    </location>
</feature>
<sequence length="109" mass="11133">MARNSVGIGDSHADELLPSAGGGLFLFCMILMSLSVISALIFSCGKSSRKKKHNNVPNVLDTFAYGHHGNGGGGHGDGGGGGCGGVMVVVEVVVEVVVVEVEVLRKVIL</sequence>
<dbReference type="AlphaFoldDB" id="A0A314ZK97"/>
<keyword evidence="1" id="KW-1133">Transmembrane helix</keyword>
<keyword evidence="1" id="KW-0812">Transmembrane</keyword>
<dbReference type="Proteomes" id="UP000250321">
    <property type="component" value="Unassembled WGS sequence"/>
</dbReference>